<keyword evidence="7" id="KW-1185">Reference proteome</keyword>
<dbReference type="Pfam" id="PF01026">
    <property type="entry name" value="TatD_DNase"/>
    <property type="match status" value="1"/>
</dbReference>
<dbReference type="AlphaFoldDB" id="A0A0V1Q0M0"/>
<comment type="caution">
    <text evidence="6">The sequence shown here is derived from an EMBL/GenBank/DDBJ whole genome shotgun (WGS) entry which is preliminary data.</text>
</comment>
<sequence length="408" mass="47038">MTFATSNEWKPRYFDIGVNFSDSMFQGCYNGSTTPKHPSDIEQVIARAHLFNVDKMLITASSIKESEEHFDLCKEHPGMFYSTVGVHPCTVAQEFYQKDEELNEYTESLVPDVENRLSKLRDLVKLGYEKGYVKAFGEIGLDYDRFHYASKEQQITMFTKQLEVISTLKDLKLPLFLHMRSACDDFISIIKPFIDRGDILKGNGVVHSFTGTKEELEKLLELGFYIGINGCSLKTDDNLEVTKMVPKSKLMIETDSPWCEIRKSHASYKYITTYPNKFYPEIKLKDREPSVEESNGTQEQGKQKQKQKQTPKQPQIKFDEFLPFPTIKKENFAKHQSAVETLAKQKGVENMVQPIGEFAYPLIRSRNEPIFVGYVAEIMCELYGIKDPKDIESFIDLIYDNTCKLFQI</sequence>
<keyword evidence="2" id="KW-0540">Nuclease</keyword>
<dbReference type="PANTHER" id="PTHR10060">
    <property type="entry name" value="TATD FAMILY DEOXYRIBONUCLEASE"/>
    <property type="match status" value="1"/>
</dbReference>
<evidence type="ECO:0000256" key="2">
    <source>
        <dbReference type="ARBA" id="ARBA00022722"/>
    </source>
</evidence>
<organism evidence="6 7">
    <name type="scientific">Debaryomyces fabryi</name>
    <dbReference type="NCBI Taxonomy" id="58627"/>
    <lineage>
        <taxon>Eukaryota</taxon>
        <taxon>Fungi</taxon>
        <taxon>Dikarya</taxon>
        <taxon>Ascomycota</taxon>
        <taxon>Saccharomycotina</taxon>
        <taxon>Pichiomycetes</taxon>
        <taxon>Debaryomycetaceae</taxon>
        <taxon>Debaryomyces</taxon>
    </lineage>
</organism>
<dbReference type="CDD" id="cd01310">
    <property type="entry name" value="TatD_DNAse"/>
    <property type="match status" value="1"/>
</dbReference>
<protein>
    <submittedName>
        <fullName evidence="6">Uncharacterized protein</fullName>
    </submittedName>
</protein>
<proteinExistence type="inferred from homology"/>
<dbReference type="Gene3D" id="3.20.20.140">
    <property type="entry name" value="Metal-dependent hydrolases"/>
    <property type="match status" value="1"/>
</dbReference>
<dbReference type="GO" id="GO:0008296">
    <property type="term" value="F:3'-5'-DNA exonuclease activity"/>
    <property type="evidence" value="ECO:0007669"/>
    <property type="project" value="TreeGrafter"/>
</dbReference>
<name>A0A0V1Q0M0_9ASCO</name>
<dbReference type="PANTHER" id="PTHR10060:SF15">
    <property type="entry name" value="DEOXYRIBONUCLEASE TATDN1"/>
    <property type="match status" value="1"/>
</dbReference>
<accession>A0A0V1Q0M0</accession>
<evidence type="ECO:0000256" key="5">
    <source>
        <dbReference type="SAM" id="MobiDB-lite"/>
    </source>
</evidence>
<dbReference type="EMBL" id="LMYN01000035">
    <property type="protein sequence ID" value="KSA02077.1"/>
    <property type="molecule type" value="Genomic_DNA"/>
</dbReference>
<dbReference type="Proteomes" id="UP000054251">
    <property type="component" value="Unassembled WGS sequence"/>
</dbReference>
<dbReference type="InterPro" id="IPR050891">
    <property type="entry name" value="TatD-type_Hydrolase"/>
</dbReference>
<dbReference type="InterPro" id="IPR018228">
    <property type="entry name" value="DNase_TatD-rel_CS"/>
</dbReference>
<evidence type="ECO:0000256" key="4">
    <source>
        <dbReference type="ARBA" id="ARBA00022801"/>
    </source>
</evidence>
<dbReference type="InterPro" id="IPR032466">
    <property type="entry name" value="Metal_Hydrolase"/>
</dbReference>
<dbReference type="PROSITE" id="PS01090">
    <property type="entry name" value="TATD_2"/>
    <property type="match status" value="1"/>
</dbReference>
<dbReference type="RefSeq" id="XP_015468179.1">
    <property type="nucleotide sequence ID" value="XM_015610981.1"/>
</dbReference>
<evidence type="ECO:0000313" key="7">
    <source>
        <dbReference type="Proteomes" id="UP000054251"/>
    </source>
</evidence>
<dbReference type="InterPro" id="IPR001130">
    <property type="entry name" value="TatD-like"/>
</dbReference>
<feature type="region of interest" description="Disordered" evidence="5">
    <location>
        <begin position="287"/>
        <end position="313"/>
    </location>
</feature>
<gene>
    <name evidence="6" type="ORF">AC631_02151</name>
</gene>
<evidence type="ECO:0000256" key="1">
    <source>
        <dbReference type="ARBA" id="ARBA00009275"/>
    </source>
</evidence>
<dbReference type="GO" id="GO:0046872">
    <property type="term" value="F:metal ion binding"/>
    <property type="evidence" value="ECO:0007669"/>
    <property type="project" value="UniProtKB-KW"/>
</dbReference>
<evidence type="ECO:0000313" key="6">
    <source>
        <dbReference type="EMBL" id="KSA02077.1"/>
    </source>
</evidence>
<reference evidence="6 7" key="1">
    <citation type="submission" date="2015-11" db="EMBL/GenBank/DDBJ databases">
        <title>The genome of Debaryomyces fabryi.</title>
        <authorList>
            <person name="Tafer H."/>
            <person name="Lopandic K."/>
        </authorList>
    </citation>
    <scope>NUCLEOTIDE SEQUENCE [LARGE SCALE GENOMIC DNA]</scope>
    <source>
        <strain evidence="6 7">CBS 789</strain>
    </source>
</reference>
<keyword evidence="4" id="KW-0378">Hydrolase</keyword>
<keyword evidence="3" id="KW-0479">Metal-binding</keyword>
<evidence type="ECO:0000256" key="3">
    <source>
        <dbReference type="ARBA" id="ARBA00022723"/>
    </source>
</evidence>
<dbReference type="GeneID" id="26839160"/>
<dbReference type="OrthoDB" id="6079689at2759"/>
<dbReference type="SUPFAM" id="SSF51556">
    <property type="entry name" value="Metallo-dependent hydrolases"/>
    <property type="match status" value="1"/>
</dbReference>
<dbReference type="GO" id="GO:0005829">
    <property type="term" value="C:cytosol"/>
    <property type="evidence" value="ECO:0007669"/>
    <property type="project" value="TreeGrafter"/>
</dbReference>
<comment type="similarity">
    <text evidence="1">Belongs to the metallo-dependent hydrolases superfamily. TatD-type hydrolase family.</text>
</comment>